<evidence type="ECO:0000313" key="14">
    <source>
        <dbReference type="Proteomes" id="UP000438699"/>
    </source>
</evidence>
<dbReference type="Pfam" id="PF25876">
    <property type="entry name" value="HH_MFP_RND"/>
    <property type="match status" value="1"/>
</dbReference>
<evidence type="ECO:0000259" key="9">
    <source>
        <dbReference type="Pfam" id="PF25876"/>
    </source>
</evidence>
<evidence type="ECO:0000259" key="12">
    <source>
        <dbReference type="Pfam" id="PF25967"/>
    </source>
</evidence>
<evidence type="ECO:0000256" key="2">
    <source>
        <dbReference type="ARBA" id="ARBA00009477"/>
    </source>
</evidence>
<evidence type="ECO:0000256" key="3">
    <source>
        <dbReference type="ARBA" id="ARBA00022448"/>
    </source>
</evidence>
<feature type="chain" id="PRO_5027097827" evidence="8">
    <location>
        <begin position="25"/>
        <end position="428"/>
    </location>
</feature>
<dbReference type="InterPro" id="IPR058625">
    <property type="entry name" value="MdtA-like_BSH"/>
</dbReference>
<evidence type="ECO:0000259" key="10">
    <source>
        <dbReference type="Pfam" id="PF25917"/>
    </source>
</evidence>
<dbReference type="Gene3D" id="2.40.30.170">
    <property type="match status" value="1"/>
</dbReference>
<feature type="region of interest" description="Disordered" evidence="7">
    <location>
        <begin position="372"/>
        <end position="428"/>
    </location>
</feature>
<dbReference type="GO" id="GO:0015562">
    <property type="term" value="F:efflux transmembrane transporter activity"/>
    <property type="evidence" value="ECO:0007669"/>
    <property type="project" value="TreeGrafter"/>
</dbReference>
<name>A0A6N6N433_9BACT</name>
<dbReference type="Pfam" id="PF25967">
    <property type="entry name" value="RND-MFP_C"/>
    <property type="match status" value="1"/>
</dbReference>
<keyword evidence="14" id="KW-1185">Reference proteome</keyword>
<evidence type="ECO:0000256" key="7">
    <source>
        <dbReference type="SAM" id="MobiDB-lite"/>
    </source>
</evidence>
<dbReference type="Pfam" id="PF25917">
    <property type="entry name" value="BSH_RND"/>
    <property type="match status" value="1"/>
</dbReference>
<keyword evidence="5" id="KW-0997">Cell inner membrane</keyword>
<dbReference type="Pfam" id="PF25944">
    <property type="entry name" value="Beta-barrel_RND"/>
    <property type="match status" value="1"/>
</dbReference>
<dbReference type="Proteomes" id="UP000438699">
    <property type="component" value="Unassembled WGS sequence"/>
</dbReference>
<evidence type="ECO:0000256" key="6">
    <source>
        <dbReference type="ARBA" id="ARBA00023136"/>
    </source>
</evidence>
<accession>A0A6N6N433</accession>
<keyword evidence="8" id="KW-0732">Signal</keyword>
<feature type="domain" description="Multidrug resistance protein MdtA-like alpha-helical hairpin" evidence="9">
    <location>
        <begin position="108"/>
        <end position="162"/>
    </location>
</feature>
<gene>
    <name evidence="13" type="ORF">F8A88_01720</name>
</gene>
<dbReference type="Gene3D" id="2.40.420.20">
    <property type="match status" value="1"/>
</dbReference>
<dbReference type="AlphaFoldDB" id="A0A6N6N433"/>
<dbReference type="PANTHER" id="PTHR30469">
    <property type="entry name" value="MULTIDRUG RESISTANCE PROTEIN MDTA"/>
    <property type="match status" value="1"/>
</dbReference>
<dbReference type="InterPro" id="IPR058626">
    <property type="entry name" value="MdtA-like_b-barrel"/>
</dbReference>
<feature type="domain" description="Multidrug resistance protein MdtA-like beta-barrel" evidence="11">
    <location>
        <begin position="226"/>
        <end position="291"/>
    </location>
</feature>
<dbReference type="GO" id="GO:1990281">
    <property type="term" value="C:efflux pump complex"/>
    <property type="evidence" value="ECO:0007669"/>
    <property type="project" value="TreeGrafter"/>
</dbReference>
<dbReference type="Gene3D" id="2.40.50.100">
    <property type="match status" value="1"/>
</dbReference>
<keyword evidence="6" id="KW-0472">Membrane</keyword>
<evidence type="ECO:0000256" key="8">
    <source>
        <dbReference type="SAM" id="SignalP"/>
    </source>
</evidence>
<evidence type="ECO:0000256" key="5">
    <source>
        <dbReference type="ARBA" id="ARBA00022519"/>
    </source>
</evidence>
<dbReference type="InterPro" id="IPR058624">
    <property type="entry name" value="MdtA-like_HH"/>
</dbReference>
<dbReference type="InterPro" id="IPR006143">
    <property type="entry name" value="RND_pump_MFP"/>
</dbReference>
<dbReference type="EMBL" id="WAIE01000001">
    <property type="protein sequence ID" value="KAB1443010.1"/>
    <property type="molecule type" value="Genomic_DNA"/>
</dbReference>
<reference evidence="13 14" key="1">
    <citation type="journal article" date="2017" name="Int. J. Syst. Evol. Microbiol.">
        <title>Desulfovibrio senegalensis sp. nov., a mesophilic sulfate reducer isolated from marine sediment.</title>
        <authorList>
            <person name="Thioye A."/>
            <person name="Gam Z.B.A."/>
            <person name="Mbengue M."/>
            <person name="Cayol J.L."/>
            <person name="Joseph-Bartoli M."/>
            <person name="Toure-Kane C."/>
            <person name="Labat M."/>
        </authorList>
    </citation>
    <scope>NUCLEOTIDE SEQUENCE [LARGE SCALE GENOMIC DNA]</scope>
    <source>
        <strain evidence="13 14">DSM 101509</strain>
    </source>
</reference>
<comment type="subcellular location">
    <subcellularLocation>
        <location evidence="1">Cell membrane</location>
    </subcellularLocation>
</comment>
<keyword evidence="3" id="KW-0813">Transport</keyword>
<comment type="caution">
    <text evidence="13">The sequence shown here is derived from an EMBL/GenBank/DDBJ whole genome shotgun (WGS) entry which is preliminary data.</text>
</comment>
<evidence type="ECO:0000256" key="4">
    <source>
        <dbReference type="ARBA" id="ARBA00022475"/>
    </source>
</evidence>
<dbReference type="RefSeq" id="WP_151149251.1">
    <property type="nucleotide sequence ID" value="NZ_WAIE01000001.1"/>
</dbReference>
<evidence type="ECO:0000256" key="1">
    <source>
        <dbReference type="ARBA" id="ARBA00004236"/>
    </source>
</evidence>
<comment type="similarity">
    <text evidence="2">Belongs to the membrane fusion protein (MFP) (TC 8.A.1) family.</text>
</comment>
<feature type="domain" description="Multidrug resistance protein MdtA-like C-terminal permuted SH3" evidence="12">
    <location>
        <begin position="296"/>
        <end position="354"/>
    </location>
</feature>
<sequence length="428" mass="45129">MNASHCQAAIRASLLLVVVLSVFGACTKKDNKRQVPAVPVNVVKAETRDAERLLDAVGTVKASNSVTVKPQVEGRILRIHFLDGDKVEAGQLLYTIDPGTYSYSHSGALADVAKDRADAEMARKDFMRFKALMEQGVVSRDEYEQKQTAYQTARKAMESDMAQAGIAGKKVSYTRISSPIDGIAGSTILDEGNLVVADQSELVVIKTVAPADITFSIPGKYLSMVRSRAVDENLKVRAIPALGAANPVLGELTFVDNWINTATGMINLKARFANEDRNLWPGQFVTIQLILGVLDNVVHVPTQAVQKGPDGDFVYVVKDGKAVVTPVSVIMSSVDDVVVDKGLSPGDQIIVDGMFRLYPNAPVAVKKTLPASKPATPAAAKQADSSENDSANATAANATAAPEPADAPVPADAANATGAGEASTGGES</sequence>
<evidence type="ECO:0000313" key="13">
    <source>
        <dbReference type="EMBL" id="KAB1443010.1"/>
    </source>
</evidence>
<dbReference type="OrthoDB" id="9772050at2"/>
<dbReference type="InterPro" id="IPR058627">
    <property type="entry name" value="MdtA-like_C"/>
</dbReference>
<feature type="domain" description="Multidrug resistance protein MdtA-like barrel-sandwich hybrid" evidence="10">
    <location>
        <begin position="64"/>
        <end position="205"/>
    </location>
</feature>
<dbReference type="SUPFAM" id="SSF111369">
    <property type="entry name" value="HlyD-like secretion proteins"/>
    <property type="match status" value="1"/>
</dbReference>
<dbReference type="Gene3D" id="1.10.287.470">
    <property type="entry name" value="Helix hairpin bin"/>
    <property type="match status" value="1"/>
</dbReference>
<feature type="signal peptide" evidence="8">
    <location>
        <begin position="1"/>
        <end position="24"/>
    </location>
</feature>
<dbReference type="NCBIfam" id="TIGR01730">
    <property type="entry name" value="RND_mfp"/>
    <property type="match status" value="1"/>
</dbReference>
<dbReference type="PANTHER" id="PTHR30469:SF36">
    <property type="entry name" value="BLL3903 PROTEIN"/>
    <property type="match status" value="1"/>
</dbReference>
<proteinExistence type="inferred from homology"/>
<organism evidence="13 14">
    <name type="scientific">Pseudodesulfovibrio senegalensis</name>
    <dbReference type="NCBI Taxonomy" id="1721087"/>
    <lineage>
        <taxon>Bacteria</taxon>
        <taxon>Pseudomonadati</taxon>
        <taxon>Thermodesulfobacteriota</taxon>
        <taxon>Desulfovibrionia</taxon>
        <taxon>Desulfovibrionales</taxon>
        <taxon>Desulfovibrionaceae</taxon>
    </lineage>
</organism>
<keyword evidence="4" id="KW-1003">Cell membrane</keyword>
<evidence type="ECO:0000259" key="11">
    <source>
        <dbReference type="Pfam" id="PF25944"/>
    </source>
</evidence>
<protein>
    <submittedName>
        <fullName evidence="13">Efflux RND transporter periplasmic adaptor subunit</fullName>
    </submittedName>
</protein>